<dbReference type="PANTHER" id="PTHR43227">
    <property type="entry name" value="BLL4140 PROTEIN"/>
    <property type="match status" value="1"/>
</dbReference>
<proteinExistence type="inferred from homology"/>
<comment type="subcellular location">
    <subcellularLocation>
        <location evidence="1 7">Cell membrane</location>
        <topology evidence="1 7">Multi-pass membrane protein</topology>
    </subcellularLocation>
</comment>
<dbReference type="STRING" id="180332.GCA_000797495_01586"/>
<comment type="similarity">
    <text evidence="7">Belongs to the binding-protein-dependent transport system permease family.</text>
</comment>
<dbReference type="SUPFAM" id="SSF161098">
    <property type="entry name" value="MetI-like"/>
    <property type="match status" value="1"/>
</dbReference>
<keyword evidence="5 7" id="KW-1133">Transmembrane helix</keyword>
<keyword evidence="3" id="KW-1003">Cell membrane</keyword>
<dbReference type="Proteomes" id="UP000306509">
    <property type="component" value="Unassembled WGS sequence"/>
</dbReference>
<comment type="caution">
    <text evidence="9">The sequence shown here is derived from an EMBL/GenBank/DDBJ whole genome shotgun (WGS) entry which is preliminary data.</text>
</comment>
<evidence type="ECO:0000256" key="1">
    <source>
        <dbReference type="ARBA" id="ARBA00004651"/>
    </source>
</evidence>
<dbReference type="EMBL" id="QGQD01000068">
    <property type="protein sequence ID" value="TLC99582.1"/>
    <property type="molecule type" value="Genomic_DNA"/>
</dbReference>
<dbReference type="InterPro" id="IPR035906">
    <property type="entry name" value="MetI-like_sf"/>
</dbReference>
<protein>
    <submittedName>
        <fullName evidence="9">Putative multiple-sugar transport system permease YteP</fullName>
    </submittedName>
</protein>
<keyword evidence="2 7" id="KW-0813">Transport</keyword>
<reference evidence="9 10" key="1">
    <citation type="journal article" date="2019" name="Anaerobe">
        <title>Detection of Robinsoniella peoriensis in multiple bone samples of a trauma patient.</title>
        <authorList>
            <person name="Schrottner P."/>
            <person name="Hartwich K."/>
            <person name="Bunk B."/>
            <person name="Schober I."/>
            <person name="Helbig S."/>
            <person name="Rudolph W.W."/>
            <person name="Gunzer F."/>
        </authorList>
    </citation>
    <scope>NUCLEOTIDE SEQUENCE [LARGE SCALE GENOMIC DNA]</scope>
    <source>
        <strain evidence="9 10">DSM 106044</strain>
    </source>
</reference>
<evidence type="ECO:0000313" key="9">
    <source>
        <dbReference type="EMBL" id="TLC99582.1"/>
    </source>
</evidence>
<dbReference type="InterPro" id="IPR000515">
    <property type="entry name" value="MetI-like"/>
</dbReference>
<dbReference type="GO" id="GO:0005886">
    <property type="term" value="C:plasma membrane"/>
    <property type="evidence" value="ECO:0007669"/>
    <property type="project" value="UniProtKB-SubCell"/>
</dbReference>
<feature type="transmembrane region" description="Helical" evidence="7">
    <location>
        <begin position="220"/>
        <end position="246"/>
    </location>
</feature>
<organism evidence="9 10">
    <name type="scientific">Robinsoniella peoriensis</name>
    <dbReference type="NCBI Taxonomy" id="180332"/>
    <lineage>
        <taxon>Bacteria</taxon>
        <taxon>Bacillati</taxon>
        <taxon>Bacillota</taxon>
        <taxon>Clostridia</taxon>
        <taxon>Lachnospirales</taxon>
        <taxon>Lachnospiraceae</taxon>
        <taxon>Robinsoniella</taxon>
    </lineage>
</organism>
<accession>A0A4U8Q690</accession>
<dbReference type="Gene3D" id="1.10.3720.10">
    <property type="entry name" value="MetI-like"/>
    <property type="match status" value="1"/>
</dbReference>
<dbReference type="PROSITE" id="PS50928">
    <property type="entry name" value="ABC_TM1"/>
    <property type="match status" value="1"/>
</dbReference>
<dbReference type="PANTHER" id="PTHR43227:SF11">
    <property type="entry name" value="BLL4140 PROTEIN"/>
    <property type="match status" value="1"/>
</dbReference>
<dbReference type="GO" id="GO:0055085">
    <property type="term" value="P:transmembrane transport"/>
    <property type="evidence" value="ECO:0007669"/>
    <property type="project" value="InterPro"/>
</dbReference>
<dbReference type="AlphaFoldDB" id="A0A4U8Q690"/>
<feature type="transmembrane region" description="Helical" evidence="7">
    <location>
        <begin position="278"/>
        <end position="299"/>
    </location>
</feature>
<evidence type="ECO:0000256" key="6">
    <source>
        <dbReference type="ARBA" id="ARBA00023136"/>
    </source>
</evidence>
<evidence type="ECO:0000256" key="5">
    <source>
        <dbReference type="ARBA" id="ARBA00022989"/>
    </source>
</evidence>
<evidence type="ECO:0000256" key="2">
    <source>
        <dbReference type="ARBA" id="ARBA00022448"/>
    </source>
</evidence>
<evidence type="ECO:0000256" key="3">
    <source>
        <dbReference type="ARBA" id="ARBA00022475"/>
    </source>
</evidence>
<dbReference type="Pfam" id="PF00528">
    <property type="entry name" value="BPD_transp_1"/>
    <property type="match status" value="1"/>
</dbReference>
<evidence type="ECO:0000259" key="8">
    <source>
        <dbReference type="PROSITE" id="PS50928"/>
    </source>
</evidence>
<evidence type="ECO:0000313" key="10">
    <source>
        <dbReference type="Proteomes" id="UP000306509"/>
    </source>
</evidence>
<dbReference type="RefSeq" id="WP_044288843.1">
    <property type="nucleotide sequence ID" value="NZ_CABMJZ010000106.1"/>
</dbReference>
<feature type="transmembrane region" description="Helical" evidence="7">
    <location>
        <begin position="131"/>
        <end position="151"/>
    </location>
</feature>
<feature type="transmembrane region" description="Helical" evidence="7">
    <location>
        <begin position="24"/>
        <end position="43"/>
    </location>
</feature>
<gene>
    <name evidence="9" type="primary">yteP_21</name>
    <name evidence="9" type="ORF">DSM106044_03533</name>
</gene>
<keyword evidence="9" id="KW-0762">Sugar transport</keyword>
<dbReference type="InterPro" id="IPR050809">
    <property type="entry name" value="UgpAE/MalFG_permease"/>
</dbReference>
<dbReference type="OrthoDB" id="2637002at2"/>
<evidence type="ECO:0000256" key="7">
    <source>
        <dbReference type="RuleBase" id="RU363032"/>
    </source>
</evidence>
<keyword evidence="4 7" id="KW-0812">Transmembrane</keyword>
<feature type="domain" description="ABC transmembrane type-1" evidence="8">
    <location>
        <begin position="85"/>
        <end position="299"/>
    </location>
</feature>
<feature type="transmembrane region" description="Helical" evidence="7">
    <location>
        <begin position="89"/>
        <end position="110"/>
    </location>
</feature>
<name>A0A4U8Q690_9FIRM</name>
<dbReference type="CDD" id="cd06261">
    <property type="entry name" value="TM_PBP2"/>
    <property type="match status" value="1"/>
</dbReference>
<evidence type="ECO:0000256" key="4">
    <source>
        <dbReference type="ARBA" id="ARBA00022692"/>
    </source>
</evidence>
<sequence>MVAVKTRNVAAKSSGSRSHFKKYWPYYVMMLPGIIYLIMFKYIPMMGSVIAFKDYSAYKGIWESAWCGLENFKKLFVYPDFYKILRNTIVLGLLKICLTFPIPVILALMLNELRNAKIKKGIQTIICIPYFVSWVVVGGLVFDIFGVGGLFNNVREFFGMDTLLVMQKESWFRPIYVISTIWKESGWGTVVYLAAISGIDPSLYESAAIDGASRFQKIRYITFPLLIPTVLTLLLLNIGSFLTLGFDQVYNLYTPMTYAVADIFDTYVFRVGIQQAQYSFATAVGLFQSVVGLFMVVTFNKIANKVSEDGGLW</sequence>
<keyword evidence="6 7" id="KW-0472">Membrane</keyword>
<keyword evidence="10" id="KW-1185">Reference proteome</keyword>